<protein>
    <submittedName>
        <fullName evidence="1">CLUMA_CG012620, isoform A</fullName>
    </submittedName>
</protein>
<keyword evidence="2" id="KW-1185">Reference proteome</keyword>
<dbReference type="Proteomes" id="UP000183832">
    <property type="component" value="Unassembled WGS sequence"/>
</dbReference>
<accession>A0A1J1ILW4</accession>
<proteinExistence type="predicted"/>
<gene>
    <name evidence="1" type="ORF">CLUMA_CG012620</name>
</gene>
<reference evidence="1 2" key="1">
    <citation type="submission" date="2015-04" db="EMBL/GenBank/DDBJ databases">
        <authorList>
            <person name="Syromyatnikov M.Y."/>
            <person name="Popov V.N."/>
        </authorList>
    </citation>
    <scope>NUCLEOTIDE SEQUENCE [LARGE SCALE GENOMIC DNA]</scope>
</reference>
<dbReference type="EMBL" id="CVRI01000050">
    <property type="protein sequence ID" value="CRK99457.1"/>
    <property type="molecule type" value="Genomic_DNA"/>
</dbReference>
<name>A0A1J1ILW4_9DIPT</name>
<organism evidence="1 2">
    <name type="scientific">Clunio marinus</name>
    <dbReference type="NCBI Taxonomy" id="568069"/>
    <lineage>
        <taxon>Eukaryota</taxon>
        <taxon>Metazoa</taxon>
        <taxon>Ecdysozoa</taxon>
        <taxon>Arthropoda</taxon>
        <taxon>Hexapoda</taxon>
        <taxon>Insecta</taxon>
        <taxon>Pterygota</taxon>
        <taxon>Neoptera</taxon>
        <taxon>Endopterygota</taxon>
        <taxon>Diptera</taxon>
        <taxon>Nematocera</taxon>
        <taxon>Chironomoidea</taxon>
        <taxon>Chironomidae</taxon>
        <taxon>Clunio</taxon>
    </lineage>
</organism>
<evidence type="ECO:0000313" key="2">
    <source>
        <dbReference type="Proteomes" id="UP000183832"/>
    </source>
</evidence>
<sequence length="26" mass="3253">MMPLIRNYIRKFRRTSLSLLQLCRKD</sequence>
<dbReference type="AlphaFoldDB" id="A0A1J1ILW4"/>
<evidence type="ECO:0000313" key="1">
    <source>
        <dbReference type="EMBL" id="CRK99457.1"/>
    </source>
</evidence>